<dbReference type="PROSITE" id="PS50240">
    <property type="entry name" value="TRYPSIN_DOM"/>
    <property type="match status" value="1"/>
</dbReference>
<dbReference type="Gene3D" id="2.40.10.10">
    <property type="entry name" value="Trypsin-like serine proteases"/>
    <property type="match status" value="1"/>
</dbReference>
<dbReference type="RefSeq" id="XP_009066534.1">
    <property type="nucleotide sequence ID" value="XM_009068286.1"/>
</dbReference>
<gene>
    <name evidence="5" type="ORF">LOTGIDRAFT_229776</name>
</gene>
<feature type="chain" id="PRO_5004717894" description="Peptidase S1 domain-containing protein" evidence="3">
    <location>
        <begin position="18"/>
        <end position="391"/>
    </location>
</feature>
<dbReference type="InterPro" id="IPR001314">
    <property type="entry name" value="Peptidase_S1A"/>
</dbReference>
<feature type="domain" description="Peptidase S1" evidence="4">
    <location>
        <begin position="96"/>
        <end position="389"/>
    </location>
</feature>
<dbReference type="CTD" id="20248100"/>
<comment type="similarity">
    <text evidence="2">Belongs to the peptidase S1 family. CLIP subfamily.</text>
</comment>
<accession>V3ZPG2</accession>
<dbReference type="PANTHER" id="PTHR24256">
    <property type="entry name" value="TRYPTASE-RELATED"/>
    <property type="match status" value="1"/>
</dbReference>
<sequence length="391" mass="43607">MKSLVVFVAVCIGCSLSFLCDEHTPSEGNECRETCDGFGMENINYGFVGCLGSNLKCCSPYPLTTTEEPTTSPTPEPIPPQQQCGLKKSMPSMSRILGGQVSNRCEWPWLVSIRGRIRETSKLTRRNDQTKHVCNGVLVDEEFVLTTAYCVGLAHVLTSSSQPDVKENILVVANEYDISQTEYDDEQYPLESVFRISDVKLHPKFTQFELGNLGHTFFSQDKNTLKDNNLALLKLNRPVELSDCVRAVCLPDLNEKPINKKDKCKIASWGNTEESLQTELPGELKEADVKVYSKEFWTEVEDIYRTRGIIDTAGPLTTYGKFENDSDRACSSDSGGMVVCLNKDRWVLEGLINIPRYIAGPDSSACEKSSVFAIVDAKEAYQWISQEIDSA</sequence>
<evidence type="ECO:0000256" key="3">
    <source>
        <dbReference type="SAM" id="SignalP"/>
    </source>
</evidence>
<evidence type="ECO:0000313" key="6">
    <source>
        <dbReference type="Proteomes" id="UP000030746"/>
    </source>
</evidence>
<dbReference type="InterPro" id="IPR051487">
    <property type="entry name" value="Ser/Thr_Proteases_Immune/Dev"/>
</dbReference>
<dbReference type="GO" id="GO:0004252">
    <property type="term" value="F:serine-type endopeptidase activity"/>
    <property type="evidence" value="ECO:0007669"/>
    <property type="project" value="InterPro"/>
</dbReference>
<dbReference type="SUPFAM" id="SSF50494">
    <property type="entry name" value="Trypsin-like serine proteases"/>
    <property type="match status" value="1"/>
</dbReference>
<dbReference type="InterPro" id="IPR009003">
    <property type="entry name" value="Peptidase_S1_PA"/>
</dbReference>
<dbReference type="InterPro" id="IPR043504">
    <property type="entry name" value="Peptidase_S1_PA_chymotrypsin"/>
</dbReference>
<dbReference type="HOGENOM" id="CLU_059454_0_0_1"/>
<evidence type="ECO:0000256" key="1">
    <source>
        <dbReference type="ARBA" id="ARBA00023157"/>
    </source>
</evidence>
<dbReference type="CDD" id="cd00190">
    <property type="entry name" value="Tryp_SPc"/>
    <property type="match status" value="1"/>
</dbReference>
<dbReference type="STRING" id="225164.V3ZPG2"/>
<organism evidence="5 6">
    <name type="scientific">Lottia gigantea</name>
    <name type="common">Giant owl limpet</name>
    <dbReference type="NCBI Taxonomy" id="225164"/>
    <lineage>
        <taxon>Eukaryota</taxon>
        <taxon>Metazoa</taxon>
        <taxon>Spiralia</taxon>
        <taxon>Lophotrochozoa</taxon>
        <taxon>Mollusca</taxon>
        <taxon>Gastropoda</taxon>
        <taxon>Patellogastropoda</taxon>
        <taxon>Lottioidea</taxon>
        <taxon>Lottiidae</taxon>
        <taxon>Lottia</taxon>
    </lineage>
</organism>
<dbReference type="OMA" id="ERMILHP"/>
<dbReference type="OrthoDB" id="7468414at2759"/>
<dbReference type="Proteomes" id="UP000030746">
    <property type="component" value="Unassembled WGS sequence"/>
</dbReference>
<dbReference type="KEGG" id="lgi:LOTGIDRAFT_229776"/>
<keyword evidence="6" id="KW-1185">Reference proteome</keyword>
<name>V3ZPG2_LOTGI</name>
<protein>
    <recommendedName>
        <fullName evidence="4">Peptidase S1 domain-containing protein</fullName>
    </recommendedName>
</protein>
<feature type="signal peptide" evidence="3">
    <location>
        <begin position="1"/>
        <end position="17"/>
    </location>
</feature>
<dbReference type="GeneID" id="20248100"/>
<dbReference type="AlphaFoldDB" id="V3ZPG2"/>
<dbReference type="GO" id="GO:0006508">
    <property type="term" value="P:proteolysis"/>
    <property type="evidence" value="ECO:0007669"/>
    <property type="project" value="InterPro"/>
</dbReference>
<keyword evidence="1" id="KW-1015">Disulfide bond</keyword>
<dbReference type="PRINTS" id="PR00722">
    <property type="entry name" value="CHYMOTRYPSIN"/>
</dbReference>
<keyword evidence="3" id="KW-0732">Signal</keyword>
<reference evidence="5 6" key="1">
    <citation type="journal article" date="2013" name="Nature">
        <title>Insights into bilaterian evolution from three spiralian genomes.</title>
        <authorList>
            <person name="Simakov O."/>
            <person name="Marletaz F."/>
            <person name="Cho S.J."/>
            <person name="Edsinger-Gonzales E."/>
            <person name="Havlak P."/>
            <person name="Hellsten U."/>
            <person name="Kuo D.H."/>
            <person name="Larsson T."/>
            <person name="Lv J."/>
            <person name="Arendt D."/>
            <person name="Savage R."/>
            <person name="Osoegawa K."/>
            <person name="de Jong P."/>
            <person name="Grimwood J."/>
            <person name="Chapman J.A."/>
            <person name="Shapiro H."/>
            <person name="Aerts A."/>
            <person name="Otillar R.P."/>
            <person name="Terry A.Y."/>
            <person name="Boore J.L."/>
            <person name="Grigoriev I.V."/>
            <person name="Lindberg D.R."/>
            <person name="Seaver E.C."/>
            <person name="Weisblat D.A."/>
            <person name="Putnam N.H."/>
            <person name="Rokhsar D.S."/>
        </authorList>
    </citation>
    <scope>NUCLEOTIDE SEQUENCE [LARGE SCALE GENOMIC DNA]</scope>
</reference>
<proteinExistence type="inferred from homology"/>
<dbReference type="EMBL" id="KB203854">
    <property type="protein sequence ID" value="ESO82741.1"/>
    <property type="molecule type" value="Genomic_DNA"/>
</dbReference>
<dbReference type="InterPro" id="IPR001254">
    <property type="entry name" value="Trypsin_dom"/>
</dbReference>
<evidence type="ECO:0000256" key="2">
    <source>
        <dbReference type="ARBA" id="ARBA00024195"/>
    </source>
</evidence>
<dbReference type="SMART" id="SM00020">
    <property type="entry name" value="Tryp_SPc"/>
    <property type="match status" value="1"/>
</dbReference>
<dbReference type="Pfam" id="PF00089">
    <property type="entry name" value="Trypsin"/>
    <property type="match status" value="1"/>
</dbReference>
<evidence type="ECO:0000313" key="5">
    <source>
        <dbReference type="EMBL" id="ESO82741.1"/>
    </source>
</evidence>
<evidence type="ECO:0000259" key="4">
    <source>
        <dbReference type="PROSITE" id="PS50240"/>
    </source>
</evidence>